<dbReference type="OrthoDB" id="3169619at2"/>
<evidence type="ECO:0000256" key="12">
    <source>
        <dbReference type="PIRSR" id="PIRSR038928-2"/>
    </source>
</evidence>
<evidence type="ECO:0000256" key="6">
    <source>
        <dbReference type="ARBA" id="ARBA00022723"/>
    </source>
</evidence>
<dbReference type="SMART" id="SM01060">
    <property type="entry name" value="Catalase"/>
    <property type="match status" value="1"/>
</dbReference>
<dbReference type="GO" id="GO:0005737">
    <property type="term" value="C:cytoplasm"/>
    <property type="evidence" value="ECO:0007669"/>
    <property type="project" value="TreeGrafter"/>
</dbReference>
<evidence type="ECO:0000256" key="8">
    <source>
        <dbReference type="ARBA" id="ARBA00023004"/>
    </source>
</evidence>
<dbReference type="AlphaFoldDB" id="A0A1J5N3W8"/>
<dbReference type="RefSeq" id="WP_071545768.1">
    <property type="nucleotide sequence ID" value="NZ_LKAQ01000004.1"/>
</dbReference>
<evidence type="ECO:0000256" key="3">
    <source>
        <dbReference type="ARBA" id="ARBA00012314"/>
    </source>
</evidence>
<keyword evidence="8 12" id="KW-0408">Iron</keyword>
<evidence type="ECO:0000256" key="7">
    <source>
        <dbReference type="ARBA" id="ARBA00023002"/>
    </source>
</evidence>
<feature type="active site" evidence="11">
    <location>
        <position position="129"/>
    </location>
</feature>
<dbReference type="InterPro" id="IPR002226">
    <property type="entry name" value="Catalase_haem_BS"/>
</dbReference>
<evidence type="ECO:0000259" key="14">
    <source>
        <dbReference type="SMART" id="SM01060"/>
    </source>
</evidence>
<keyword evidence="4 13" id="KW-0575">Peroxidase</keyword>
<evidence type="ECO:0000256" key="1">
    <source>
        <dbReference type="ARBA" id="ARBA00001971"/>
    </source>
</evidence>
<feature type="active site" evidence="11">
    <location>
        <position position="56"/>
    </location>
</feature>
<keyword evidence="7 13" id="KW-0560">Oxidoreductase</keyword>
<dbReference type="GO" id="GO:0046872">
    <property type="term" value="F:metal ion binding"/>
    <property type="evidence" value="ECO:0007669"/>
    <property type="project" value="UniProtKB-KW"/>
</dbReference>
<gene>
    <name evidence="15" type="primary">katA</name>
    <name evidence="15" type="ORF">BerOc1_02246</name>
</gene>
<dbReference type="PANTHER" id="PTHR11465">
    <property type="entry name" value="CATALASE"/>
    <property type="match status" value="1"/>
</dbReference>
<dbReference type="Pfam" id="PF06628">
    <property type="entry name" value="Catalase-rel"/>
    <property type="match status" value="1"/>
</dbReference>
<dbReference type="GO" id="GO:0042542">
    <property type="term" value="P:response to hydrogen peroxide"/>
    <property type="evidence" value="ECO:0007669"/>
    <property type="project" value="TreeGrafter"/>
</dbReference>
<dbReference type="GO" id="GO:0020037">
    <property type="term" value="F:heme binding"/>
    <property type="evidence" value="ECO:0007669"/>
    <property type="project" value="InterPro"/>
</dbReference>
<evidence type="ECO:0000256" key="9">
    <source>
        <dbReference type="ARBA" id="ARBA00023324"/>
    </source>
</evidence>
<dbReference type="InterPro" id="IPR040333">
    <property type="entry name" value="Catalase_3"/>
</dbReference>
<dbReference type="GO" id="GO:0042744">
    <property type="term" value="P:hydrogen peroxide catabolic process"/>
    <property type="evidence" value="ECO:0007669"/>
    <property type="project" value="UniProtKB-KW"/>
</dbReference>
<dbReference type="EMBL" id="LKAQ01000004">
    <property type="protein sequence ID" value="OIQ50315.1"/>
    <property type="molecule type" value="Genomic_DNA"/>
</dbReference>
<evidence type="ECO:0000256" key="10">
    <source>
        <dbReference type="ARBA" id="ARBA00049254"/>
    </source>
</evidence>
<dbReference type="FunFam" id="2.40.180.10:FF:000001">
    <property type="entry name" value="Catalase"/>
    <property type="match status" value="1"/>
</dbReference>
<evidence type="ECO:0000313" key="16">
    <source>
        <dbReference type="Proteomes" id="UP000181901"/>
    </source>
</evidence>
<feature type="binding site" description="axial binding residue" evidence="12">
    <location>
        <position position="339"/>
    </location>
    <ligand>
        <name>heme</name>
        <dbReference type="ChEBI" id="CHEBI:30413"/>
    </ligand>
    <ligandPart>
        <name>Fe</name>
        <dbReference type="ChEBI" id="CHEBI:18248"/>
    </ligandPart>
</feature>
<dbReference type="Pfam" id="PF00199">
    <property type="entry name" value="Catalase"/>
    <property type="match status" value="1"/>
</dbReference>
<keyword evidence="9 13" id="KW-0376">Hydrogen peroxide</keyword>
<organism evidence="15 16">
    <name type="scientific">Pseudodesulfovibrio hydrargyri</name>
    <dbReference type="NCBI Taxonomy" id="2125990"/>
    <lineage>
        <taxon>Bacteria</taxon>
        <taxon>Pseudomonadati</taxon>
        <taxon>Thermodesulfobacteriota</taxon>
        <taxon>Desulfovibrionia</taxon>
        <taxon>Desulfovibrionales</taxon>
        <taxon>Desulfovibrionaceae</taxon>
    </lineage>
</organism>
<protein>
    <recommendedName>
        <fullName evidence="3 13">Catalase</fullName>
        <ecNumber evidence="3 13">1.11.1.6</ecNumber>
    </recommendedName>
</protein>
<evidence type="ECO:0000256" key="5">
    <source>
        <dbReference type="ARBA" id="ARBA00022617"/>
    </source>
</evidence>
<dbReference type="InterPro" id="IPR018028">
    <property type="entry name" value="Catalase"/>
</dbReference>
<accession>A0A1J5N3W8</accession>
<comment type="catalytic activity">
    <reaction evidence="10 13">
        <text>2 H2O2 = O2 + 2 H2O</text>
        <dbReference type="Rhea" id="RHEA:20309"/>
        <dbReference type="ChEBI" id="CHEBI:15377"/>
        <dbReference type="ChEBI" id="CHEBI:15379"/>
        <dbReference type="ChEBI" id="CHEBI:16240"/>
        <dbReference type="EC" id="1.11.1.6"/>
    </reaction>
</comment>
<dbReference type="SUPFAM" id="SSF56634">
    <property type="entry name" value="Heme-dependent catalase-like"/>
    <property type="match status" value="1"/>
</dbReference>
<dbReference type="PROSITE" id="PS00438">
    <property type="entry name" value="CATALASE_2"/>
    <property type="match status" value="1"/>
</dbReference>
<dbReference type="InterPro" id="IPR024711">
    <property type="entry name" value="Catalase_clade1/3"/>
</dbReference>
<dbReference type="InterPro" id="IPR011614">
    <property type="entry name" value="Catalase_core"/>
</dbReference>
<dbReference type="PRINTS" id="PR00067">
    <property type="entry name" value="CATALASE"/>
</dbReference>
<comment type="similarity">
    <text evidence="2 13">Belongs to the catalase family.</text>
</comment>
<dbReference type="PANTHER" id="PTHR11465:SF9">
    <property type="entry name" value="CATALASE"/>
    <property type="match status" value="1"/>
</dbReference>
<dbReference type="PIRSF" id="PIRSF038928">
    <property type="entry name" value="Catalase_clade1-3"/>
    <property type="match status" value="1"/>
</dbReference>
<comment type="caution">
    <text evidence="15">The sequence shown here is derived from an EMBL/GenBank/DDBJ whole genome shotgun (WGS) entry which is preliminary data.</text>
</comment>
<keyword evidence="16" id="KW-1185">Reference proteome</keyword>
<evidence type="ECO:0000256" key="2">
    <source>
        <dbReference type="ARBA" id="ARBA00005329"/>
    </source>
</evidence>
<evidence type="ECO:0000256" key="4">
    <source>
        <dbReference type="ARBA" id="ARBA00022559"/>
    </source>
</evidence>
<dbReference type="EC" id="1.11.1.6" evidence="3 13"/>
<dbReference type="CDD" id="cd08156">
    <property type="entry name" value="catalase_clade_3"/>
    <property type="match status" value="1"/>
</dbReference>
<dbReference type="InterPro" id="IPR010582">
    <property type="entry name" value="Catalase_immune_responsive"/>
</dbReference>
<dbReference type="GO" id="GO:0004096">
    <property type="term" value="F:catalase activity"/>
    <property type="evidence" value="ECO:0007669"/>
    <property type="project" value="UniProtKB-EC"/>
</dbReference>
<keyword evidence="6 12" id="KW-0479">Metal-binding</keyword>
<keyword evidence="5 12" id="KW-0349">Heme</keyword>
<dbReference type="Proteomes" id="UP000181901">
    <property type="component" value="Unassembled WGS sequence"/>
</dbReference>
<reference evidence="15 16" key="1">
    <citation type="submission" date="2015-09" db="EMBL/GenBank/DDBJ databases">
        <title>Genome of Desulfovibrio dechloracetivorans BerOc1, a mercury methylating strain isolated from highly hydrocarbons and metals contaminated coastal sediments.</title>
        <authorList>
            <person name="Goni Urriza M."/>
            <person name="Gassie C."/>
            <person name="Bouchez O."/>
            <person name="Klopp C."/>
            <person name="Ranchou-Peyruse A."/>
            <person name="Remy G."/>
        </authorList>
    </citation>
    <scope>NUCLEOTIDE SEQUENCE [LARGE SCALE GENOMIC DNA]</scope>
    <source>
        <strain evidence="15 16">BerOc1</strain>
    </source>
</reference>
<evidence type="ECO:0000313" key="15">
    <source>
        <dbReference type="EMBL" id="OIQ50315.1"/>
    </source>
</evidence>
<dbReference type="PROSITE" id="PS51402">
    <property type="entry name" value="CATALASE_3"/>
    <property type="match status" value="1"/>
</dbReference>
<dbReference type="InterPro" id="IPR020835">
    <property type="entry name" value="Catalase_sf"/>
</dbReference>
<proteinExistence type="inferred from homology"/>
<dbReference type="Gene3D" id="2.40.180.10">
    <property type="entry name" value="Catalase core domain"/>
    <property type="match status" value="1"/>
</dbReference>
<evidence type="ECO:0000256" key="11">
    <source>
        <dbReference type="PIRSR" id="PIRSR038928-1"/>
    </source>
</evidence>
<sequence length="504" mass="56825">MSKDTKKMTSAFGCPVGNDLNTVTAGERGPALMQDVHLLEKLAHFDRERIPERVVHAKGAGAYGYFEVTADVTKYTKAAFLSEVGKKTEVFARFSTVGGEKGSADCERDPRGFALKFYTEDGNYDMTGNNTPVFFIRDPLKFPDFIHTQKRDPLTNLKSPTMAWDFWSLTPESMHQVTILFSDRGTPATYRNMNGYSSHTYKWYNAKGEYFWVQYHFKTDQGIRNLTGPESDAMRGKDPDHATRDLFNAIEAGDYPSWTLEMQILTPERARDFKWDILDITKVWPHSEVPPITVGKLVLNRNPENYFAEVEQAAFNPSNLVPGIGVSPDKMLQGRLFSYHDTHLHRLGPNYHLIPVNQAKNAPENNYQRDGNMRVDKNGGSGPNYWPNSFDGPAPDNVSVEPDIPIEGVGQRHEFNHPNDDFVQPGTLYSVVMTDQDRANLVNNIVGNMETVPQPIQLRQCALFYLTHEDYGARVAQGLGLDMAEVKRLAAMTQEERVAATSIK</sequence>
<name>A0A1J5N3W8_9BACT</name>
<feature type="domain" description="Catalase core" evidence="14">
    <location>
        <begin position="9"/>
        <end position="394"/>
    </location>
</feature>
<evidence type="ECO:0000256" key="13">
    <source>
        <dbReference type="RuleBase" id="RU000498"/>
    </source>
</evidence>
<dbReference type="InterPro" id="IPR024708">
    <property type="entry name" value="Catalase_AS"/>
</dbReference>
<comment type="cofactor">
    <cofactor evidence="1 12">
        <name>heme</name>
        <dbReference type="ChEBI" id="CHEBI:30413"/>
    </cofactor>
</comment>
<dbReference type="PROSITE" id="PS00437">
    <property type="entry name" value="CATALASE_1"/>
    <property type="match status" value="1"/>
</dbReference>